<dbReference type="AlphaFoldDB" id="A0AAD1XLW2"/>
<proteinExistence type="predicted"/>
<gene>
    <name evidence="1" type="ORF">ECRASSUSDP1_LOCUS16407</name>
</gene>
<evidence type="ECO:0000313" key="1">
    <source>
        <dbReference type="EMBL" id="CAI2375047.1"/>
    </source>
</evidence>
<protein>
    <submittedName>
        <fullName evidence="1">Uncharacterized protein</fullName>
    </submittedName>
</protein>
<evidence type="ECO:0000313" key="2">
    <source>
        <dbReference type="Proteomes" id="UP001295684"/>
    </source>
</evidence>
<comment type="caution">
    <text evidence="1">The sequence shown here is derived from an EMBL/GenBank/DDBJ whole genome shotgun (WGS) entry which is preliminary data.</text>
</comment>
<reference evidence="1" key="1">
    <citation type="submission" date="2023-07" db="EMBL/GenBank/DDBJ databases">
        <authorList>
            <consortium name="AG Swart"/>
            <person name="Singh M."/>
            <person name="Singh A."/>
            <person name="Seah K."/>
            <person name="Emmerich C."/>
        </authorList>
    </citation>
    <scope>NUCLEOTIDE SEQUENCE</scope>
    <source>
        <strain evidence="1">DP1</strain>
    </source>
</reference>
<organism evidence="1 2">
    <name type="scientific">Euplotes crassus</name>
    <dbReference type="NCBI Taxonomy" id="5936"/>
    <lineage>
        <taxon>Eukaryota</taxon>
        <taxon>Sar</taxon>
        <taxon>Alveolata</taxon>
        <taxon>Ciliophora</taxon>
        <taxon>Intramacronucleata</taxon>
        <taxon>Spirotrichea</taxon>
        <taxon>Hypotrichia</taxon>
        <taxon>Euplotida</taxon>
        <taxon>Euplotidae</taxon>
        <taxon>Moneuplotes</taxon>
    </lineage>
</organism>
<accession>A0AAD1XLW2</accession>
<sequence length="128" mass="14149">MTYSKGSLARPSQSSCCSPSWWSHSSMGIGTGFNVQMLDYFPPSITDGVYVVELFICCAKGVLLCLNRPPSFMPYIGLKSWKVFGGLFWEDIAAIVFTIGRELSIRGNHLGNPASKSQNLCFKEEKLV</sequence>
<dbReference type="Proteomes" id="UP001295684">
    <property type="component" value="Unassembled WGS sequence"/>
</dbReference>
<name>A0AAD1XLW2_EUPCR</name>
<keyword evidence="2" id="KW-1185">Reference proteome</keyword>
<dbReference type="EMBL" id="CAMPGE010016494">
    <property type="protein sequence ID" value="CAI2375047.1"/>
    <property type="molecule type" value="Genomic_DNA"/>
</dbReference>